<accession>A0ABR2XNF9</accession>
<feature type="region of interest" description="Disordered" evidence="9">
    <location>
        <begin position="397"/>
        <end position="436"/>
    </location>
</feature>
<name>A0ABR2XNF9_9PEZI</name>
<feature type="chain" id="PRO_5047522838" description="Mannan endo-1,6-alpha-mannosidase" evidence="10">
    <location>
        <begin position="21"/>
        <end position="464"/>
    </location>
</feature>
<dbReference type="EC" id="3.2.1.101" evidence="3 8"/>
<keyword evidence="7 8" id="KW-0326">Glycosidase</keyword>
<evidence type="ECO:0000256" key="7">
    <source>
        <dbReference type="ARBA" id="ARBA00023295"/>
    </source>
</evidence>
<feature type="compositionally biased region" description="Gly residues" evidence="9">
    <location>
        <begin position="403"/>
        <end position="436"/>
    </location>
</feature>
<organism evidence="11 12">
    <name type="scientific">Seiridium cardinale</name>
    <dbReference type="NCBI Taxonomy" id="138064"/>
    <lineage>
        <taxon>Eukaryota</taxon>
        <taxon>Fungi</taxon>
        <taxon>Dikarya</taxon>
        <taxon>Ascomycota</taxon>
        <taxon>Pezizomycotina</taxon>
        <taxon>Sordariomycetes</taxon>
        <taxon>Xylariomycetidae</taxon>
        <taxon>Amphisphaeriales</taxon>
        <taxon>Sporocadaceae</taxon>
        <taxon>Seiridium</taxon>
    </lineage>
</organism>
<evidence type="ECO:0000256" key="1">
    <source>
        <dbReference type="ARBA" id="ARBA00001452"/>
    </source>
</evidence>
<evidence type="ECO:0000256" key="4">
    <source>
        <dbReference type="ARBA" id="ARBA00022729"/>
    </source>
</evidence>
<dbReference type="InterPro" id="IPR014480">
    <property type="entry name" value="Mannan-1_6-alpha_mannosidase"/>
</dbReference>
<protein>
    <recommendedName>
        <fullName evidence="3 8">Mannan endo-1,6-alpha-mannosidase</fullName>
        <ecNumber evidence="3 8">3.2.1.101</ecNumber>
    </recommendedName>
</protein>
<dbReference type="PANTHER" id="PTHR12145">
    <property type="entry name" value="MANNAN ENDO-1,6-ALPHA-MANNOSIDASE DCW1"/>
    <property type="match status" value="1"/>
</dbReference>
<dbReference type="Gene3D" id="1.50.10.20">
    <property type="match status" value="1"/>
</dbReference>
<proteinExistence type="inferred from homology"/>
<feature type="signal peptide" evidence="10">
    <location>
        <begin position="1"/>
        <end position="20"/>
    </location>
</feature>
<sequence length="464" mass="48310">MKTSPSLLGPLLLAVPGVLGAITVDIDDADSVKAAAALVAEDLLTFYHGNEPGNTPGIFGDSPSNGDYYWWTGSVLWGTLLDLRSRTGNTTYDDTILEGLQFQVGTNDDYMPANFTASMGNDDQGFWAQAALLAEETGFVDPPSGDPQWLALAQTVFKVQTEAIRRVSDNNSCAGALRWQILPINNGYDYVNTASNAGYFSIGAQLAFLTKNQTYSDEAAKTYDLLTKIGLVDDDFNAYDGVLAPTCDSITKFQFSYNAGLLLQGSAYLYNYTNDDVWKTRLDGLLDRTLEVFFPDGIAVERACETADTCTTDMEFFKGILHRSLASVIDVAPYTADKILPVLKTSAKAAASTCTGGDNGRMCGFEWSGNDTKNSTSAGAQSNVLAALVSVLSTTESTSSIGSGSGNNTSGGGAGSGGSGDGGSENGGSGSSNSTGGVGGSMGANVGVSFSALVGGLIVATFLG</sequence>
<dbReference type="Pfam" id="PF03663">
    <property type="entry name" value="Glyco_hydro_76"/>
    <property type="match status" value="1"/>
</dbReference>
<dbReference type="InterPro" id="IPR008928">
    <property type="entry name" value="6-hairpin_glycosidase_sf"/>
</dbReference>
<comment type="similarity">
    <text evidence="2 8">Belongs to the glycosyl hydrolase 76 family.</text>
</comment>
<evidence type="ECO:0000256" key="5">
    <source>
        <dbReference type="ARBA" id="ARBA00022801"/>
    </source>
</evidence>
<comment type="caution">
    <text evidence="11">The sequence shown here is derived from an EMBL/GenBank/DDBJ whole genome shotgun (WGS) entry which is preliminary data.</text>
</comment>
<evidence type="ECO:0000256" key="9">
    <source>
        <dbReference type="SAM" id="MobiDB-lite"/>
    </source>
</evidence>
<evidence type="ECO:0000313" key="11">
    <source>
        <dbReference type="EMBL" id="KAK9775339.1"/>
    </source>
</evidence>
<dbReference type="Proteomes" id="UP001465668">
    <property type="component" value="Unassembled WGS sequence"/>
</dbReference>
<evidence type="ECO:0000256" key="6">
    <source>
        <dbReference type="ARBA" id="ARBA00023180"/>
    </source>
</evidence>
<dbReference type="PIRSF" id="PIRSF016302">
    <property type="entry name" value="Man_a_manosd"/>
    <property type="match status" value="1"/>
</dbReference>
<evidence type="ECO:0000256" key="3">
    <source>
        <dbReference type="ARBA" id="ARBA00012350"/>
    </source>
</evidence>
<evidence type="ECO:0000256" key="10">
    <source>
        <dbReference type="SAM" id="SignalP"/>
    </source>
</evidence>
<evidence type="ECO:0000313" key="12">
    <source>
        <dbReference type="Proteomes" id="UP001465668"/>
    </source>
</evidence>
<keyword evidence="12" id="KW-1185">Reference proteome</keyword>
<dbReference type="GO" id="GO:0016787">
    <property type="term" value="F:hydrolase activity"/>
    <property type="evidence" value="ECO:0007669"/>
    <property type="project" value="UniProtKB-KW"/>
</dbReference>
<evidence type="ECO:0000256" key="2">
    <source>
        <dbReference type="ARBA" id="ARBA00009699"/>
    </source>
</evidence>
<dbReference type="EMBL" id="JARVKM010000035">
    <property type="protein sequence ID" value="KAK9775339.1"/>
    <property type="molecule type" value="Genomic_DNA"/>
</dbReference>
<keyword evidence="4 10" id="KW-0732">Signal</keyword>
<evidence type="ECO:0000256" key="8">
    <source>
        <dbReference type="PIRNR" id="PIRNR016302"/>
    </source>
</evidence>
<keyword evidence="6" id="KW-0325">Glycoprotein</keyword>
<reference evidence="11 12" key="1">
    <citation type="submission" date="2024-02" db="EMBL/GenBank/DDBJ databases">
        <title>First draft genome assembly of two strains of Seiridium cardinale.</title>
        <authorList>
            <person name="Emiliani G."/>
            <person name="Scali E."/>
        </authorList>
    </citation>
    <scope>NUCLEOTIDE SEQUENCE [LARGE SCALE GENOMIC DNA]</scope>
    <source>
        <strain evidence="11 12">BM-138-000479</strain>
    </source>
</reference>
<dbReference type="PANTHER" id="PTHR12145:SF36">
    <property type="entry name" value="MANNAN ENDO-1,6-ALPHA-MANNOSIDASE DCW1"/>
    <property type="match status" value="1"/>
</dbReference>
<gene>
    <name evidence="11" type="ORF">SCAR479_08015</name>
</gene>
<comment type="catalytic activity">
    <reaction evidence="1 8">
        <text>Random hydrolysis of (1-&gt;6)-alpha-D-mannosidic linkages in unbranched (1-&gt;6)-mannans.</text>
        <dbReference type="EC" id="3.2.1.101"/>
    </reaction>
</comment>
<dbReference type="SUPFAM" id="SSF48208">
    <property type="entry name" value="Six-hairpin glycosidases"/>
    <property type="match status" value="1"/>
</dbReference>
<dbReference type="InterPro" id="IPR005198">
    <property type="entry name" value="Glyco_hydro_76"/>
</dbReference>
<keyword evidence="5 8" id="KW-0378">Hydrolase</keyword>